<accession>A5TWC7</accession>
<dbReference type="Proteomes" id="UP000001921">
    <property type="component" value="Chromosome"/>
</dbReference>
<evidence type="ECO:0000313" key="1">
    <source>
        <dbReference type="EMBL" id="EDK89202.1"/>
    </source>
</evidence>
<proteinExistence type="predicted"/>
<organism evidence="1">
    <name type="scientific">Fusobacterium polymorphum ATCC 10953</name>
    <dbReference type="NCBI Taxonomy" id="393480"/>
    <lineage>
        <taxon>Bacteria</taxon>
        <taxon>Fusobacteriati</taxon>
        <taxon>Fusobacteriota</taxon>
        <taxon>Fusobacteriia</taxon>
        <taxon>Fusobacteriales</taxon>
        <taxon>Fusobacteriaceae</taxon>
        <taxon>Fusobacterium</taxon>
    </lineage>
</organism>
<reference evidence="1" key="1">
    <citation type="submission" date="2006-07" db="EMBL/GenBank/DDBJ databases">
        <authorList>
            <person name="Qin X."/>
            <person name="Weinstock G.M."/>
        </authorList>
    </citation>
    <scope>NUCLEOTIDE SEQUENCE [LARGE SCALE GENOMIC DNA]</scope>
    <source>
        <strain evidence="1">ATCC 10953</strain>
    </source>
</reference>
<reference evidence="1" key="2">
    <citation type="submission" date="2007-05" db="EMBL/GenBank/DDBJ databases">
        <title>Genome sequence of Fusobacterium nucleatum subspecies polymorphum - a genetically tractable Fusobacterium.</title>
        <authorList>
            <person name="Karpathy S.E."/>
            <person name="Xiang Q."/>
            <person name="Gioia J."/>
            <person name="Jiang H."/>
            <person name="Liu Y."/>
            <person name="Petrosino J.F."/>
            <person name="Yerrapragada S."/>
            <person name="Fox G.E."/>
            <person name="Kinder Haake S."/>
            <person name="Weinstock G.M."/>
            <person name="Highlander S.K."/>
        </authorList>
    </citation>
    <scope>NUCLEOTIDE SEQUENCE [LARGE SCALE GENOMIC DNA]</scope>
    <source>
        <strain evidence="1">ATCC 10953</strain>
    </source>
</reference>
<dbReference type="EMBL" id="CM000440">
    <property type="protein sequence ID" value="EDK89202.1"/>
    <property type="molecule type" value="Genomic_DNA"/>
</dbReference>
<sequence>MEEMKNIKLNYDDSDQAKIKGVI</sequence>
<dbReference type="HOGENOM" id="CLU_3422881_0_0_0"/>
<protein>
    <submittedName>
        <fullName evidence="1">Uncharacterized protein</fullName>
    </submittedName>
</protein>
<name>A5TWC7_FUSNP</name>
<dbReference type="AlphaFoldDB" id="A5TWC7"/>
<gene>
    <name evidence="1" type="ORF">FNP_1420</name>
</gene>